<dbReference type="AlphaFoldDB" id="A0AAU8JKF5"/>
<feature type="compositionally biased region" description="Low complexity" evidence="1">
    <location>
        <begin position="30"/>
        <end position="46"/>
    </location>
</feature>
<feature type="compositionally biased region" description="Basic and acidic residues" evidence="1">
    <location>
        <begin position="90"/>
        <end position="107"/>
    </location>
</feature>
<keyword evidence="2" id="KW-0732">Signal</keyword>
<dbReference type="EMBL" id="CP159837">
    <property type="protein sequence ID" value="XCM39768.1"/>
    <property type="molecule type" value="Genomic_DNA"/>
</dbReference>
<accession>A0AAU8JKF5</accession>
<feature type="compositionally biased region" description="Pro residues" evidence="1">
    <location>
        <begin position="291"/>
        <end position="321"/>
    </location>
</feature>
<evidence type="ECO:0000256" key="2">
    <source>
        <dbReference type="SAM" id="SignalP"/>
    </source>
</evidence>
<protein>
    <submittedName>
        <fullName evidence="3">Uncharacterized protein</fullName>
    </submittedName>
</protein>
<feature type="compositionally biased region" description="Pro residues" evidence="1">
    <location>
        <begin position="255"/>
        <end position="270"/>
    </location>
</feature>
<reference evidence="3" key="1">
    <citation type="submission" date="2024-07" db="EMBL/GenBank/DDBJ databases">
        <authorList>
            <person name="Kim Y.J."/>
            <person name="Jeong J.Y."/>
        </authorList>
    </citation>
    <scope>NUCLEOTIDE SEQUENCE</scope>
    <source>
        <strain evidence="3">GIHE-MW2</strain>
    </source>
</reference>
<dbReference type="RefSeq" id="WP_190880264.1">
    <property type="nucleotide sequence ID" value="NZ_CP159837.1"/>
</dbReference>
<feature type="signal peptide" evidence="2">
    <location>
        <begin position="1"/>
        <end position="21"/>
    </location>
</feature>
<sequence length="405" mass="41799">MRSSSLTAFTAIMILLLTACGGEPKPQAETPTDPSPQAQPTTTPTDGSAQQPAEKPPDAPPGADFKQPMVPGSDPTAIGNLLQPTNPEQRLAEIEKNIAQNPRERSNPFDIPKLPLSPEIQRMNTLQDFDRAAQNLGPRSVPDLPKLPLISLAPPPGATPPVQTPLGNPGENLTTPATNQRQPQGGGNGRGVSSPAGNGRGVSSPAGNGRGVSSPAGNGRGVISPAGNGAVPSRPPTPRTVALPQLQARGVPDLPGLPTPIGPKLPPAPKGEPIAQIPPSAQAPRGVPDLPKLPTPIGPKLPPEPVAQAPQAPPSPPPPPDTKLADATEVTGVIEVGNQIQIIAKAPNEPSSRYIKVGQKIANGQVTVKRVEKKDGEPIVILEQNGVEVRKLIGEKVAIATDEKK</sequence>
<feature type="compositionally biased region" description="Pro residues" evidence="1">
    <location>
        <begin position="153"/>
        <end position="163"/>
    </location>
</feature>
<feature type="region of interest" description="Disordered" evidence="1">
    <location>
        <begin position="22"/>
        <end position="325"/>
    </location>
</feature>
<feature type="chain" id="PRO_5043325080" evidence="2">
    <location>
        <begin position="22"/>
        <end position="405"/>
    </location>
</feature>
<evidence type="ECO:0000256" key="1">
    <source>
        <dbReference type="SAM" id="MobiDB-lite"/>
    </source>
</evidence>
<dbReference type="PROSITE" id="PS51257">
    <property type="entry name" value="PROKAR_LIPOPROTEIN"/>
    <property type="match status" value="1"/>
</dbReference>
<gene>
    <name evidence="3" type="ORF">ABWT76_002721</name>
</gene>
<proteinExistence type="predicted"/>
<evidence type="ECO:0000313" key="3">
    <source>
        <dbReference type="EMBL" id="XCM39768.1"/>
    </source>
</evidence>
<feature type="compositionally biased region" description="Low complexity" evidence="1">
    <location>
        <begin position="273"/>
        <end position="284"/>
    </location>
</feature>
<organism evidence="3">
    <name type="scientific">Planktothricoides raciborskii GIHE-MW2</name>
    <dbReference type="NCBI Taxonomy" id="2792601"/>
    <lineage>
        <taxon>Bacteria</taxon>
        <taxon>Bacillati</taxon>
        <taxon>Cyanobacteriota</taxon>
        <taxon>Cyanophyceae</taxon>
        <taxon>Oscillatoriophycideae</taxon>
        <taxon>Oscillatoriales</taxon>
        <taxon>Oscillatoriaceae</taxon>
        <taxon>Planktothricoides</taxon>
    </lineage>
</organism>
<name>A0AAU8JKF5_9CYAN</name>